<dbReference type="Gene3D" id="3.40.250.10">
    <property type="entry name" value="Rhodanese-like domain"/>
    <property type="match status" value="1"/>
</dbReference>
<sequence>MFLEFVQQQWPLFAALVIIVLSLVYSYIGDRLAGYENVDANRATRLINDGAAVLDVRTDKEFRDARLFDTVNIPVSQLKSQIEKLPFDKDQPVVVYCQTGSRSARAAAQLAKAGYQQVYNLAGGIMAWQSAGMPVEKGVPKRGKHKGKKS</sequence>
<dbReference type="EMBL" id="FSRE01000005">
    <property type="protein sequence ID" value="SIO19581.1"/>
    <property type="molecule type" value="Genomic_DNA"/>
</dbReference>
<dbReference type="SMART" id="SM00450">
    <property type="entry name" value="RHOD"/>
    <property type="match status" value="1"/>
</dbReference>
<gene>
    <name evidence="3" type="ORF">SAMN05443662_1703</name>
</gene>
<dbReference type="SUPFAM" id="SSF52821">
    <property type="entry name" value="Rhodanese/Cell cycle control phosphatase"/>
    <property type="match status" value="1"/>
</dbReference>
<organism evidence="3 4">
    <name type="scientific">Sulfurivirga caldicuralii</name>
    <dbReference type="NCBI Taxonomy" id="364032"/>
    <lineage>
        <taxon>Bacteria</taxon>
        <taxon>Pseudomonadati</taxon>
        <taxon>Pseudomonadota</taxon>
        <taxon>Gammaproteobacteria</taxon>
        <taxon>Thiotrichales</taxon>
        <taxon>Piscirickettsiaceae</taxon>
        <taxon>Sulfurivirga</taxon>
    </lineage>
</organism>
<dbReference type="GO" id="GO:0016740">
    <property type="term" value="F:transferase activity"/>
    <property type="evidence" value="ECO:0007669"/>
    <property type="project" value="UniProtKB-KW"/>
</dbReference>
<evidence type="ECO:0000256" key="1">
    <source>
        <dbReference type="SAM" id="Phobius"/>
    </source>
</evidence>
<keyword evidence="4" id="KW-1185">Reference proteome</keyword>
<dbReference type="STRING" id="364032.SAMN05443662_1703"/>
<keyword evidence="1" id="KW-0472">Membrane</keyword>
<dbReference type="PANTHER" id="PTHR43031:SF1">
    <property type="entry name" value="PYRIDINE NUCLEOTIDE-DISULPHIDE OXIDOREDUCTASE"/>
    <property type="match status" value="1"/>
</dbReference>
<dbReference type="OrthoDB" id="9808735at2"/>
<feature type="transmembrane region" description="Helical" evidence="1">
    <location>
        <begin position="12"/>
        <end position="28"/>
    </location>
</feature>
<protein>
    <submittedName>
        <fullName evidence="3">Rhodanese-related sulfurtransferase</fullName>
    </submittedName>
</protein>
<dbReference type="AlphaFoldDB" id="A0A1N6HIF6"/>
<dbReference type="InterPro" id="IPR001763">
    <property type="entry name" value="Rhodanese-like_dom"/>
</dbReference>
<name>A0A1N6HIF6_9GAMM</name>
<keyword evidence="1" id="KW-1133">Transmembrane helix</keyword>
<dbReference type="InterPro" id="IPR036873">
    <property type="entry name" value="Rhodanese-like_dom_sf"/>
</dbReference>
<evidence type="ECO:0000259" key="2">
    <source>
        <dbReference type="PROSITE" id="PS50206"/>
    </source>
</evidence>
<feature type="domain" description="Rhodanese" evidence="2">
    <location>
        <begin position="47"/>
        <end position="137"/>
    </location>
</feature>
<keyword evidence="3" id="KW-0808">Transferase</keyword>
<dbReference type="Proteomes" id="UP000198461">
    <property type="component" value="Unassembled WGS sequence"/>
</dbReference>
<dbReference type="Pfam" id="PF00581">
    <property type="entry name" value="Rhodanese"/>
    <property type="match status" value="1"/>
</dbReference>
<dbReference type="PANTHER" id="PTHR43031">
    <property type="entry name" value="FAD-DEPENDENT OXIDOREDUCTASE"/>
    <property type="match status" value="1"/>
</dbReference>
<proteinExistence type="predicted"/>
<dbReference type="RefSeq" id="WP_074201976.1">
    <property type="nucleotide sequence ID" value="NZ_FSRE01000005.1"/>
</dbReference>
<dbReference type="CDD" id="cd00158">
    <property type="entry name" value="RHOD"/>
    <property type="match status" value="1"/>
</dbReference>
<accession>A0A1N6HIF6</accession>
<evidence type="ECO:0000313" key="4">
    <source>
        <dbReference type="Proteomes" id="UP000198461"/>
    </source>
</evidence>
<dbReference type="PROSITE" id="PS50206">
    <property type="entry name" value="RHODANESE_3"/>
    <property type="match status" value="1"/>
</dbReference>
<reference evidence="3 4" key="1">
    <citation type="submission" date="2016-11" db="EMBL/GenBank/DDBJ databases">
        <authorList>
            <person name="Jaros S."/>
            <person name="Januszkiewicz K."/>
            <person name="Wedrychowicz H."/>
        </authorList>
    </citation>
    <scope>NUCLEOTIDE SEQUENCE [LARGE SCALE GENOMIC DNA]</scope>
    <source>
        <strain evidence="3 4">DSM 17737</strain>
    </source>
</reference>
<dbReference type="InterPro" id="IPR050229">
    <property type="entry name" value="GlpE_sulfurtransferase"/>
</dbReference>
<evidence type="ECO:0000313" key="3">
    <source>
        <dbReference type="EMBL" id="SIO19581.1"/>
    </source>
</evidence>
<keyword evidence="1" id="KW-0812">Transmembrane</keyword>